<protein>
    <submittedName>
        <fullName evidence="2">Uncharacterized protein</fullName>
    </submittedName>
</protein>
<accession>A0AA85JK85</accession>
<sequence>IYTNSLLLVEAAAFDIVSFNEDHVKMWLFSCEEQYYLTKECYQYMKSPMNADRTSCGYRSYQVDVSFTVCVFERELW</sequence>
<reference evidence="1" key="1">
    <citation type="submission" date="2022-06" db="EMBL/GenBank/DDBJ databases">
        <authorList>
            <person name="Berger JAMES D."/>
            <person name="Berger JAMES D."/>
        </authorList>
    </citation>
    <scope>NUCLEOTIDE SEQUENCE [LARGE SCALE GENOMIC DNA]</scope>
</reference>
<name>A0AA85JK85_TRIRE</name>
<evidence type="ECO:0000313" key="2">
    <source>
        <dbReference type="WBParaSite" id="TREG1_2640.1"/>
    </source>
</evidence>
<evidence type="ECO:0000313" key="1">
    <source>
        <dbReference type="Proteomes" id="UP000050795"/>
    </source>
</evidence>
<proteinExistence type="predicted"/>
<dbReference type="AlphaFoldDB" id="A0AA85JK85"/>
<keyword evidence="1" id="KW-1185">Reference proteome</keyword>
<dbReference type="WBParaSite" id="TREG1_2640.1">
    <property type="protein sequence ID" value="TREG1_2640.1"/>
    <property type="gene ID" value="TREG1_2640"/>
</dbReference>
<dbReference type="Proteomes" id="UP000050795">
    <property type="component" value="Unassembled WGS sequence"/>
</dbReference>
<organism evidence="1 2">
    <name type="scientific">Trichobilharzia regenti</name>
    <name type="common">Nasal bird schistosome</name>
    <dbReference type="NCBI Taxonomy" id="157069"/>
    <lineage>
        <taxon>Eukaryota</taxon>
        <taxon>Metazoa</taxon>
        <taxon>Spiralia</taxon>
        <taxon>Lophotrochozoa</taxon>
        <taxon>Platyhelminthes</taxon>
        <taxon>Trematoda</taxon>
        <taxon>Digenea</taxon>
        <taxon>Strigeidida</taxon>
        <taxon>Schistosomatoidea</taxon>
        <taxon>Schistosomatidae</taxon>
        <taxon>Trichobilharzia</taxon>
    </lineage>
</organism>
<reference evidence="2" key="2">
    <citation type="submission" date="2023-11" db="UniProtKB">
        <authorList>
            <consortium name="WormBaseParasite"/>
        </authorList>
    </citation>
    <scope>IDENTIFICATION</scope>
</reference>